<dbReference type="Pfam" id="PF20431">
    <property type="entry name" value="E_motif"/>
    <property type="match status" value="1"/>
</dbReference>
<sequence>MPSSKSKALNTILNPSTVAFWNSNIRATSGNGLHREALLLYRRMRRAGVHPDHLTFPFLLKSCANISDAALPPMVHTHVLKSPFSADVFVGTAMLNLYAKCSQPDPAEQVFDEMPLRDAVTWNAMILGLADAGSHGRVFFMFQNMRLVGIKPDSITIISLTQSCAQKKDSSLLRSVHSVGIRIGFGDCVTVCNTWISSYAKCEDLGSAESVFESIPQSTKSIVSWNSVIAGCAHLGRSGKVVSYFTSMRCGGVRPDLSTVLCLLSAFGHSGDLALACGQTGSLEFGRSMERYADLNMLGKNVMVRNGLIDMYAKCGSMTDARRVFETMEGRNVVSWTSLIAGCAMNGDFEEALRLFSRMLEQELEPNHVTFVAVLQACNHGGLLEKGRDLFDMMRNEFGLEPSLEHYACIADLLGRRGKIKEALEFIESMPMEPDCGIWGALLGSCIIYRETEAGEFAWSRLLELNPDAAVPYVAMANIYASKEKWEGVARLRLTMRKKGLWKSPGRSMVQVNGRVHAFVVDDRVHPQGSFIYEVLESLALNLKVEEELGNEDTLYLNTNK</sequence>
<organism evidence="3 4">
    <name type="scientific">Platanthera guangdongensis</name>
    <dbReference type="NCBI Taxonomy" id="2320717"/>
    <lineage>
        <taxon>Eukaryota</taxon>
        <taxon>Viridiplantae</taxon>
        <taxon>Streptophyta</taxon>
        <taxon>Embryophyta</taxon>
        <taxon>Tracheophyta</taxon>
        <taxon>Spermatophyta</taxon>
        <taxon>Magnoliopsida</taxon>
        <taxon>Liliopsida</taxon>
        <taxon>Asparagales</taxon>
        <taxon>Orchidaceae</taxon>
        <taxon>Orchidoideae</taxon>
        <taxon>Orchideae</taxon>
        <taxon>Orchidinae</taxon>
        <taxon>Platanthera</taxon>
    </lineage>
</organism>
<feature type="repeat" description="PPR" evidence="2">
    <location>
        <begin position="17"/>
        <end position="51"/>
    </location>
</feature>
<gene>
    <name evidence="3" type="primary">PCMP-H52</name>
    <name evidence="3" type="ORF">KSP40_PGU008542</name>
</gene>
<dbReference type="Pfam" id="PF01535">
    <property type="entry name" value="PPR"/>
    <property type="match status" value="6"/>
</dbReference>
<keyword evidence="4" id="KW-1185">Reference proteome</keyword>
<protein>
    <submittedName>
        <fullName evidence="3">Pentatricopeptide repeat-containing protein</fullName>
    </submittedName>
</protein>
<evidence type="ECO:0000313" key="3">
    <source>
        <dbReference type="EMBL" id="KAK8941532.1"/>
    </source>
</evidence>
<reference evidence="3 4" key="1">
    <citation type="journal article" date="2022" name="Nat. Plants">
        <title>Genomes of leafy and leafless Platanthera orchids illuminate the evolution of mycoheterotrophy.</title>
        <authorList>
            <person name="Li M.H."/>
            <person name="Liu K.W."/>
            <person name="Li Z."/>
            <person name="Lu H.C."/>
            <person name="Ye Q.L."/>
            <person name="Zhang D."/>
            <person name="Wang J.Y."/>
            <person name="Li Y.F."/>
            <person name="Zhong Z.M."/>
            <person name="Liu X."/>
            <person name="Yu X."/>
            <person name="Liu D.K."/>
            <person name="Tu X.D."/>
            <person name="Liu B."/>
            <person name="Hao Y."/>
            <person name="Liao X.Y."/>
            <person name="Jiang Y.T."/>
            <person name="Sun W.H."/>
            <person name="Chen J."/>
            <person name="Chen Y.Q."/>
            <person name="Ai Y."/>
            <person name="Zhai J.W."/>
            <person name="Wu S.S."/>
            <person name="Zhou Z."/>
            <person name="Hsiao Y.Y."/>
            <person name="Wu W.L."/>
            <person name="Chen Y.Y."/>
            <person name="Lin Y.F."/>
            <person name="Hsu J.L."/>
            <person name="Li C.Y."/>
            <person name="Wang Z.W."/>
            <person name="Zhao X."/>
            <person name="Zhong W.Y."/>
            <person name="Ma X.K."/>
            <person name="Ma L."/>
            <person name="Huang J."/>
            <person name="Chen G.Z."/>
            <person name="Huang M.Z."/>
            <person name="Huang L."/>
            <person name="Peng D.H."/>
            <person name="Luo Y.B."/>
            <person name="Zou S.Q."/>
            <person name="Chen S.P."/>
            <person name="Lan S."/>
            <person name="Tsai W.C."/>
            <person name="Van de Peer Y."/>
            <person name="Liu Z.J."/>
        </authorList>
    </citation>
    <scope>NUCLEOTIDE SEQUENCE [LARGE SCALE GENOMIC DNA]</scope>
    <source>
        <strain evidence="3">Lor288</strain>
    </source>
</reference>
<evidence type="ECO:0000313" key="4">
    <source>
        <dbReference type="Proteomes" id="UP001412067"/>
    </source>
</evidence>
<name>A0ABR2LHD6_9ASPA</name>
<feature type="repeat" description="PPR" evidence="2">
    <location>
        <begin position="118"/>
        <end position="152"/>
    </location>
</feature>
<keyword evidence="1" id="KW-0677">Repeat</keyword>
<dbReference type="SUPFAM" id="SSF48452">
    <property type="entry name" value="TPR-like"/>
    <property type="match status" value="1"/>
</dbReference>
<feature type="repeat" description="PPR" evidence="2">
    <location>
        <begin position="332"/>
        <end position="366"/>
    </location>
</feature>
<dbReference type="InterPro" id="IPR002885">
    <property type="entry name" value="PPR_rpt"/>
</dbReference>
<dbReference type="InterPro" id="IPR011990">
    <property type="entry name" value="TPR-like_helical_dom_sf"/>
</dbReference>
<proteinExistence type="predicted"/>
<dbReference type="PANTHER" id="PTHR47926:SF395">
    <property type="entry name" value="TETRATRICOPEPTIDE-LIKE HELICAL DOMAIN, DYW DOMAIN PROTEIN-RELATED"/>
    <property type="match status" value="1"/>
</dbReference>
<dbReference type="Gene3D" id="1.25.40.10">
    <property type="entry name" value="Tetratricopeptide repeat domain"/>
    <property type="match status" value="4"/>
</dbReference>
<dbReference type="EMBL" id="JBBWWR010000019">
    <property type="protein sequence ID" value="KAK8941532.1"/>
    <property type="molecule type" value="Genomic_DNA"/>
</dbReference>
<dbReference type="PROSITE" id="PS51375">
    <property type="entry name" value="PPR"/>
    <property type="match status" value="4"/>
</dbReference>
<dbReference type="Proteomes" id="UP001412067">
    <property type="component" value="Unassembled WGS sequence"/>
</dbReference>
<dbReference type="InterPro" id="IPR046848">
    <property type="entry name" value="E_motif"/>
</dbReference>
<feature type="repeat" description="PPR" evidence="2">
    <location>
        <begin position="221"/>
        <end position="255"/>
    </location>
</feature>
<comment type="caution">
    <text evidence="3">The sequence shown here is derived from an EMBL/GenBank/DDBJ whole genome shotgun (WGS) entry which is preliminary data.</text>
</comment>
<evidence type="ECO:0000256" key="1">
    <source>
        <dbReference type="ARBA" id="ARBA00022737"/>
    </source>
</evidence>
<dbReference type="InterPro" id="IPR046960">
    <property type="entry name" value="PPR_At4g14850-like_plant"/>
</dbReference>
<dbReference type="Pfam" id="PF13041">
    <property type="entry name" value="PPR_2"/>
    <property type="match status" value="1"/>
</dbReference>
<evidence type="ECO:0000256" key="2">
    <source>
        <dbReference type="PROSITE-ProRule" id="PRU00708"/>
    </source>
</evidence>
<dbReference type="NCBIfam" id="TIGR00756">
    <property type="entry name" value="PPR"/>
    <property type="match status" value="5"/>
</dbReference>
<accession>A0ABR2LHD6</accession>
<dbReference type="PANTHER" id="PTHR47926">
    <property type="entry name" value="PENTATRICOPEPTIDE REPEAT-CONTAINING PROTEIN"/>
    <property type="match status" value="1"/>
</dbReference>